<accession>A0A5N0EQB3</accession>
<gene>
    <name evidence="2" type="ORF">F3087_06710</name>
</gene>
<feature type="chain" id="PRO_5038969510" evidence="1">
    <location>
        <begin position="21"/>
        <end position="99"/>
    </location>
</feature>
<protein>
    <submittedName>
        <fullName evidence="2">Uncharacterized protein</fullName>
    </submittedName>
</protein>
<reference evidence="2 3" key="1">
    <citation type="submission" date="2019-09" db="EMBL/GenBank/DDBJ databases">
        <authorList>
            <person name="Wang X."/>
        </authorList>
    </citation>
    <scope>NUCLEOTIDE SEQUENCE [LARGE SCALE GENOMIC DNA]</scope>
    <source>
        <strain evidence="2 3">CICC 11023</strain>
    </source>
</reference>
<evidence type="ECO:0000313" key="3">
    <source>
        <dbReference type="Proteomes" id="UP000323876"/>
    </source>
</evidence>
<dbReference type="Proteomes" id="UP000323876">
    <property type="component" value="Unassembled WGS sequence"/>
</dbReference>
<dbReference type="RefSeq" id="WP_150400976.1">
    <property type="nucleotide sequence ID" value="NZ_VXLC01000002.1"/>
</dbReference>
<comment type="caution">
    <text evidence="2">The sequence shown here is derived from an EMBL/GenBank/DDBJ whole genome shotgun (WGS) entry which is preliminary data.</text>
</comment>
<name>A0A5N0EQB3_9NOCA</name>
<evidence type="ECO:0000256" key="1">
    <source>
        <dbReference type="SAM" id="SignalP"/>
    </source>
</evidence>
<dbReference type="OrthoDB" id="4570808at2"/>
<evidence type="ECO:0000313" key="2">
    <source>
        <dbReference type="EMBL" id="KAA8889711.1"/>
    </source>
</evidence>
<keyword evidence="1" id="KW-0732">Signal</keyword>
<dbReference type="EMBL" id="VXLC01000002">
    <property type="protein sequence ID" value="KAA8889711.1"/>
    <property type="molecule type" value="Genomic_DNA"/>
</dbReference>
<organism evidence="2 3">
    <name type="scientific">Nocardia colli</name>
    <dbReference type="NCBI Taxonomy" id="2545717"/>
    <lineage>
        <taxon>Bacteria</taxon>
        <taxon>Bacillati</taxon>
        <taxon>Actinomycetota</taxon>
        <taxon>Actinomycetes</taxon>
        <taxon>Mycobacteriales</taxon>
        <taxon>Nocardiaceae</taxon>
        <taxon>Nocardia</taxon>
    </lineage>
</organism>
<feature type="signal peptide" evidence="1">
    <location>
        <begin position="1"/>
        <end position="20"/>
    </location>
</feature>
<proteinExistence type="predicted"/>
<sequence length="99" mass="10428">MGTELKYSAKSAAAAFTVLAALSIGSVVEAQLASAAPTSIVVAQKAPQGAQLSAAEQEAVDNKNAGRPYDRAAYNSAMQKIKQAEKYDGDRNKQKRGRK</sequence>
<dbReference type="AlphaFoldDB" id="A0A5N0EQB3"/>
<keyword evidence="3" id="KW-1185">Reference proteome</keyword>